<evidence type="ECO:0000313" key="1">
    <source>
        <dbReference type="EMBL" id="JAI02788.1"/>
    </source>
</evidence>
<reference evidence="1" key="2">
    <citation type="journal article" date="2015" name="Fish Shellfish Immunol.">
        <title>Early steps in the European eel (Anguilla anguilla)-Vibrio vulnificus interaction in the gills: Role of the RtxA13 toxin.</title>
        <authorList>
            <person name="Callol A."/>
            <person name="Pajuelo D."/>
            <person name="Ebbesson L."/>
            <person name="Teles M."/>
            <person name="MacKenzie S."/>
            <person name="Amaro C."/>
        </authorList>
    </citation>
    <scope>NUCLEOTIDE SEQUENCE</scope>
</reference>
<accession>A0A0E9XJ91</accession>
<sequence length="52" mass="6013">MLDTQLSCFVEKTSMSHLKNLHIKLENLANVVHIILQKRCYQLVITGIQSFI</sequence>
<reference evidence="1" key="1">
    <citation type="submission" date="2014-11" db="EMBL/GenBank/DDBJ databases">
        <authorList>
            <person name="Amaro Gonzalez C."/>
        </authorList>
    </citation>
    <scope>NUCLEOTIDE SEQUENCE</scope>
</reference>
<dbReference type="AlphaFoldDB" id="A0A0E9XJ91"/>
<protein>
    <submittedName>
        <fullName evidence="1">Uncharacterized protein</fullName>
    </submittedName>
</protein>
<dbReference type="EMBL" id="GBXM01005790">
    <property type="protein sequence ID" value="JAI02788.1"/>
    <property type="molecule type" value="Transcribed_RNA"/>
</dbReference>
<proteinExistence type="predicted"/>
<organism evidence="1">
    <name type="scientific">Anguilla anguilla</name>
    <name type="common">European freshwater eel</name>
    <name type="synonym">Muraena anguilla</name>
    <dbReference type="NCBI Taxonomy" id="7936"/>
    <lineage>
        <taxon>Eukaryota</taxon>
        <taxon>Metazoa</taxon>
        <taxon>Chordata</taxon>
        <taxon>Craniata</taxon>
        <taxon>Vertebrata</taxon>
        <taxon>Euteleostomi</taxon>
        <taxon>Actinopterygii</taxon>
        <taxon>Neopterygii</taxon>
        <taxon>Teleostei</taxon>
        <taxon>Anguilliformes</taxon>
        <taxon>Anguillidae</taxon>
        <taxon>Anguilla</taxon>
    </lineage>
</organism>
<name>A0A0E9XJ91_ANGAN</name>